<dbReference type="AlphaFoldDB" id="A0A9X1UBW2"/>
<dbReference type="RefSeq" id="WP_237606725.1">
    <property type="nucleotide sequence ID" value="NZ_JAIRBB010000001.1"/>
</dbReference>
<organism evidence="3 4">
    <name type="scientific">Aequorivita xiaoshiensis</name>
    <dbReference type="NCBI Taxonomy" id="2874476"/>
    <lineage>
        <taxon>Bacteria</taxon>
        <taxon>Pseudomonadati</taxon>
        <taxon>Bacteroidota</taxon>
        <taxon>Flavobacteriia</taxon>
        <taxon>Flavobacteriales</taxon>
        <taxon>Flavobacteriaceae</taxon>
        <taxon>Aequorivita</taxon>
    </lineage>
</organism>
<protein>
    <submittedName>
        <fullName evidence="3">Glycosyltransferase family 9 protein</fullName>
    </submittedName>
</protein>
<dbReference type="Proteomes" id="UP001139462">
    <property type="component" value="Unassembled WGS sequence"/>
</dbReference>
<reference evidence="3" key="1">
    <citation type="submission" date="2021-09" db="EMBL/GenBank/DDBJ databases">
        <title>Genome of Aequorivita sp. strain F64183.</title>
        <authorList>
            <person name="Wang Y."/>
        </authorList>
    </citation>
    <scope>NUCLEOTIDE SEQUENCE</scope>
    <source>
        <strain evidence="3">F64183</strain>
    </source>
</reference>
<dbReference type="GO" id="GO:0008713">
    <property type="term" value="F:ADP-heptose-lipopolysaccharide heptosyltransferase activity"/>
    <property type="evidence" value="ECO:0007669"/>
    <property type="project" value="TreeGrafter"/>
</dbReference>
<sequence>MAKNPKHILVIRLSAMGDVAMTVPVLRVFSQTYPDIKLTVASRPHFKPFFDGIPNLDFLEADVYGEHKNLGLIKLAKKAKANGVEVVADLHNVIRSKIITKYLIFKWIKSVKIDKGRAEKKALVNAKGKSISQLKTTHQRYADVFEKLGFPLDLSQFVAPPKKQLTPKLNGLIGVEQKKLIGIAPFAAHDGKMYPLSLMTEVIQELDETNKYRIFLFGGGKKEIEQLKKLENPFANVTNVAGKLSFEEELALISNLDLMLSMDSGNGHLAAMYGISVITLWGVTHPYAGFVPFGQPESNQLLADRKKFPLIPTSIYGNKFPKGYEDAIKTIAPQTVVIKIVEVLE</sequence>
<name>A0A9X1UBW2_9FLAO</name>
<keyword evidence="1" id="KW-0328">Glycosyltransferase</keyword>
<dbReference type="PANTHER" id="PTHR30160">
    <property type="entry name" value="TETRAACYLDISACCHARIDE 4'-KINASE-RELATED"/>
    <property type="match status" value="1"/>
</dbReference>
<gene>
    <name evidence="3" type="ORF">K8344_02570</name>
</gene>
<dbReference type="EMBL" id="JAIRBB010000001">
    <property type="protein sequence ID" value="MCG2429991.1"/>
    <property type="molecule type" value="Genomic_DNA"/>
</dbReference>
<keyword evidence="2" id="KW-0808">Transferase</keyword>
<evidence type="ECO:0000256" key="1">
    <source>
        <dbReference type="ARBA" id="ARBA00022676"/>
    </source>
</evidence>
<dbReference type="Pfam" id="PF01075">
    <property type="entry name" value="Glyco_transf_9"/>
    <property type="match status" value="1"/>
</dbReference>
<dbReference type="Gene3D" id="3.40.50.2000">
    <property type="entry name" value="Glycogen Phosphorylase B"/>
    <property type="match status" value="2"/>
</dbReference>
<evidence type="ECO:0000313" key="4">
    <source>
        <dbReference type="Proteomes" id="UP001139462"/>
    </source>
</evidence>
<dbReference type="GO" id="GO:0009244">
    <property type="term" value="P:lipopolysaccharide core region biosynthetic process"/>
    <property type="evidence" value="ECO:0007669"/>
    <property type="project" value="TreeGrafter"/>
</dbReference>
<dbReference type="InterPro" id="IPR002201">
    <property type="entry name" value="Glyco_trans_9"/>
</dbReference>
<dbReference type="GO" id="GO:0005829">
    <property type="term" value="C:cytosol"/>
    <property type="evidence" value="ECO:0007669"/>
    <property type="project" value="TreeGrafter"/>
</dbReference>
<evidence type="ECO:0000256" key="2">
    <source>
        <dbReference type="ARBA" id="ARBA00022679"/>
    </source>
</evidence>
<dbReference type="InterPro" id="IPR051199">
    <property type="entry name" value="LPS_LOS_Heptosyltrfase"/>
</dbReference>
<comment type="caution">
    <text evidence="3">The sequence shown here is derived from an EMBL/GenBank/DDBJ whole genome shotgun (WGS) entry which is preliminary data.</text>
</comment>
<dbReference type="CDD" id="cd03789">
    <property type="entry name" value="GT9_LPS_heptosyltransferase"/>
    <property type="match status" value="1"/>
</dbReference>
<accession>A0A9X1UBW2</accession>
<keyword evidence="4" id="KW-1185">Reference proteome</keyword>
<dbReference type="SUPFAM" id="SSF53756">
    <property type="entry name" value="UDP-Glycosyltransferase/glycogen phosphorylase"/>
    <property type="match status" value="1"/>
</dbReference>
<dbReference type="PANTHER" id="PTHR30160:SF22">
    <property type="entry name" value="LIPOPOLYSACCHARIDE CORE BIOSYNTHESIS PROTEIN"/>
    <property type="match status" value="1"/>
</dbReference>
<evidence type="ECO:0000313" key="3">
    <source>
        <dbReference type="EMBL" id="MCG2429991.1"/>
    </source>
</evidence>
<proteinExistence type="predicted"/>